<comment type="caution">
    <text evidence="1">The sequence shown here is derived from an EMBL/GenBank/DDBJ whole genome shotgun (WGS) entry which is preliminary data.</text>
</comment>
<dbReference type="AlphaFoldDB" id="T1DS72"/>
<proteinExistence type="predicted"/>
<protein>
    <submittedName>
        <fullName evidence="1">Uncharacterized protein</fullName>
    </submittedName>
</protein>
<name>T1DS72_9PORP</name>
<reference evidence="1 2" key="2">
    <citation type="journal article" date="2013" name="Genome Announc.">
        <title>Draft Genome Sequences of Porphyromonas crevioricanis JCM 15906T and Porphyromonas cansulci JCM 13913T Isolated from a Canine Oral Cavity.</title>
        <authorList>
            <person name="Sakamoto M."/>
            <person name="Tanaka N."/>
            <person name="Shiwa Y."/>
            <person name="Yoshikawa H."/>
            <person name="Ohkuma M."/>
        </authorList>
    </citation>
    <scope>NUCLEOTIDE SEQUENCE [LARGE SCALE GENOMIC DNA]</scope>
    <source>
        <strain evidence="1 2">JCM 15906</strain>
    </source>
</reference>
<reference evidence="2" key="1">
    <citation type="journal article" date="2013" name="Genome">
        <title>Draft Genome Sequences of Porphyromonas crevioricanis JCM 15906T and Porphyromonas cansulci JCM 13913T Isolated from a Canine Oral Cavity.</title>
        <authorList>
            <person name="Sakamoto M."/>
            <person name="Tanaka N."/>
            <person name="Shiwa Y."/>
            <person name="Yoshikawa H."/>
            <person name="Ohkuma M."/>
        </authorList>
    </citation>
    <scope>NUCLEOTIDE SEQUENCE [LARGE SCALE GENOMIC DNA]</scope>
    <source>
        <strain evidence="2">JCM 15906</strain>
    </source>
</reference>
<gene>
    <name evidence="1" type="ORF">PORCRE_1300</name>
</gene>
<evidence type="ECO:0000313" key="2">
    <source>
        <dbReference type="Proteomes" id="UP000018031"/>
    </source>
</evidence>
<dbReference type="Proteomes" id="UP000018031">
    <property type="component" value="Unassembled WGS sequence"/>
</dbReference>
<organism evidence="1 2">
    <name type="scientific">Porphyromonas crevioricanis JCM 15906</name>
    <dbReference type="NCBI Taxonomy" id="1305617"/>
    <lineage>
        <taxon>Bacteria</taxon>
        <taxon>Pseudomonadati</taxon>
        <taxon>Bacteroidota</taxon>
        <taxon>Bacteroidia</taxon>
        <taxon>Bacteroidales</taxon>
        <taxon>Porphyromonadaceae</taxon>
        <taxon>Porphyromonas</taxon>
    </lineage>
</organism>
<sequence length="39" mass="4582">MTALNRTILELKRGREECRVTDWEPLNRTILELKPISSV</sequence>
<accession>T1DS72</accession>
<evidence type="ECO:0000313" key="1">
    <source>
        <dbReference type="EMBL" id="GAD05595.1"/>
    </source>
</evidence>
<dbReference type="EMBL" id="BAOU01000035">
    <property type="protein sequence ID" value="GAD05595.1"/>
    <property type="molecule type" value="Genomic_DNA"/>
</dbReference>